<comment type="caution">
    <text evidence="3">The sequence shown here is derived from an EMBL/GenBank/DDBJ whole genome shotgun (WGS) entry which is preliminary data.</text>
</comment>
<dbReference type="SUPFAM" id="SSF56317">
    <property type="entry name" value="Carbon-nitrogen hydrolase"/>
    <property type="match status" value="1"/>
</dbReference>
<name>A0A1X2HCQ0_SYNRA</name>
<dbReference type="PROSITE" id="PS50263">
    <property type="entry name" value="CN_HYDROLASE"/>
    <property type="match status" value="1"/>
</dbReference>
<dbReference type="EMBL" id="MCGN01000005">
    <property type="protein sequence ID" value="ORY96567.1"/>
    <property type="molecule type" value="Genomic_DNA"/>
</dbReference>
<dbReference type="GO" id="GO:0016811">
    <property type="term" value="F:hydrolase activity, acting on carbon-nitrogen (but not peptide) bonds, in linear amides"/>
    <property type="evidence" value="ECO:0007669"/>
    <property type="project" value="TreeGrafter"/>
</dbReference>
<evidence type="ECO:0000256" key="1">
    <source>
        <dbReference type="ARBA" id="ARBA00022801"/>
    </source>
</evidence>
<evidence type="ECO:0000313" key="4">
    <source>
        <dbReference type="Proteomes" id="UP000242180"/>
    </source>
</evidence>
<keyword evidence="4" id="KW-1185">Reference proteome</keyword>
<dbReference type="STRING" id="13706.A0A1X2HCQ0"/>
<dbReference type="OMA" id="YKIRMDM"/>
<dbReference type="PANTHER" id="PTHR43674:SF16">
    <property type="entry name" value="CARBON-NITROGEN FAMILY, PUTATIVE (AFU_ORTHOLOGUE AFUA_5G02350)-RELATED"/>
    <property type="match status" value="1"/>
</dbReference>
<dbReference type="InterPro" id="IPR036526">
    <property type="entry name" value="C-N_Hydrolase_sf"/>
</dbReference>
<dbReference type="Pfam" id="PF00795">
    <property type="entry name" value="CN_hydrolase"/>
    <property type="match status" value="1"/>
</dbReference>
<keyword evidence="1 3" id="KW-0378">Hydrolase</keyword>
<dbReference type="CDD" id="cd07197">
    <property type="entry name" value="nitrilase"/>
    <property type="match status" value="1"/>
</dbReference>
<dbReference type="AlphaFoldDB" id="A0A1X2HCQ0"/>
<feature type="domain" description="CN hydrolase" evidence="2">
    <location>
        <begin position="1"/>
        <end position="251"/>
    </location>
</feature>
<organism evidence="3 4">
    <name type="scientific">Syncephalastrum racemosum</name>
    <name type="common">Filamentous fungus</name>
    <dbReference type="NCBI Taxonomy" id="13706"/>
    <lineage>
        <taxon>Eukaryota</taxon>
        <taxon>Fungi</taxon>
        <taxon>Fungi incertae sedis</taxon>
        <taxon>Mucoromycota</taxon>
        <taxon>Mucoromycotina</taxon>
        <taxon>Mucoromycetes</taxon>
        <taxon>Mucorales</taxon>
        <taxon>Syncephalastraceae</taxon>
        <taxon>Syncephalastrum</taxon>
    </lineage>
</organism>
<evidence type="ECO:0000313" key="3">
    <source>
        <dbReference type="EMBL" id="ORY96567.1"/>
    </source>
</evidence>
<dbReference type="InterPro" id="IPR050345">
    <property type="entry name" value="Aliph_Amidase/BUP"/>
</dbReference>
<dbReference type="Gene3D" id="3.60.110.10">
    <property type="entry name" value="Carbon-nitrogen hydrolase"/>
    <property type="match status" value="1"/>
</dbReference>
<dbReference type="OrthoDB" id="412018at2759"/>
<dbReference type="InParanoid" id="A0A1X2HCQ0"/>
<dbReference type="Proteomes" id="UP000242180">
    <property type="component" value="Unassembled WGS sequence"/>
</dbReference>
<sequence>MRIAAVQFNINHKDRLSNWDRIAQFVNEAAEKKVDLLVFPEYLIGGPGEDAVLDKSASEKFCELARQAQIDIVTGTIIERDSKDGHLYNCAYYVDKDGQILMEYRKVHLWHPERDYLHASDRGFHTATNRFGLKVGMCICWDIAFPEAFRHMVLEHDAQLIIAPAYWTYEDAGEIGMRHNPESEAKFIDYICAARAMENEICMVFCNGAADDVDRPFGTMAGGTQITVPFKGPVAHTKSNKEEMIVTDVDVAQLVADAETCYKVRQDWRAGKVFGGMRSYEVETLVPGQKQ</sequence>
<reference evidence="3 4" key="1">
    <citation type="submission" date="2016-07" db="EMBL/GenBank/DDBJ databases">
        <title>Pervasive Adenine N6-methylation of Active Genes in Fungi.</title>
        <authorList>
            <consortium name="DOE Joint Genome Institute"/>
            <person name="Mondo S.J."/>
            <person name="Dannebaum R.O."/>
            <person name="Kuo R.C."/>
            <person name="Labutti K."/>
            <person name="Haridas S."/>
            <person name="Kuo A."/>
            <person name="Salamov A."/>
            <person name="Ahrendt S.R."/>
            <person name="Lipzen A."/>
            <person name="Sullivan W."/>
            <person name="Andreopoulos W.B."/>
            <person name="Clum A."/>
            <person name="Lindquist E."/>
            <person name="Daum C."/>
            <person name="Ramamoorthy G.K."/>
            <person name="Gryganskyi A."/>
            <person name="Culley D."/>
            <person name="Magnuson J.K."/>
            <person name="James T.Y."/>
            <person name="O'Malley M.A."/>
            <person name="Stajich J.E."/>
            <person name="Spatafora J.W."/>
            <person name="Visel A."/>
            <person name="Grigoriev I.V."/>
        </authorList>
    </citation>
    <scope>NUCLEOTIDE SEQUENCE [LARGE SCALE GENOMIC DNA]</scope>
    <source>
        <strain evidence="3 4">NRRL 2496</strain>
    </source>
</reference>
<evidence type="ECO:0000259" key="2">
    <source>
        <dbReference type="PROSITE" id="PS50263"/>
    </source>
</evidence>
<dbReference type="PANTHER" id="PTHR43674">
    <property type="entry name" value="NITRILASE C965.09-RELATED"/>
    <property type="match status" value="1"/>
</dbReference>
<gene>
    <name evidence="3" type="ORF">BCR43DRAFT_491916</name>
</gene>
<accession>A0A1X2HCQ0</accession>
<dbReference type="InterPro" id="IPR003010">
    <property type="entry name" value="C-N_Hydrolase"/>
</dbReference>
<proteinExistence type="predicted"/>
<protein>
    <submittedName>
        <fullName evidence="3">Carbon-nitrogen hydrolase</fullName>
    </submittedName>
</protein>